<dbReference type="GO" id="GO:0008295">
    <property type="term" value="P:spermidine biosynthetic process"/>
    <property type="evidence" value="ECO:0007669"/>
    <property type="project" value="TreeGrafter"/>
</dbReference>
<dbReference type="InterPro" id="IPR001045">
    <property type="entry name" value="Spermi_synthase"/>
</dbReference>
<keyword evidence="4" id="KW-0812">Transmembrane</keyword>
<dbReference type="InterPro" id="IPR037163">
    <property type="entry name" value="Spermidine_synt_N_sf"/>
</dbReference>
<keyword evidence="4" id="KW-1133">Transmembrane helix</keyword>
<keyword evidence="3" id="KW-0620">Polyamine biosynthesis</keyword>
<dbReference type="SUPFAM" id="SSF53335">
    <property type="entry name" value="S-adenosyl-L-methionine-dependent methyltransferases"/>
    <property type="match status" value="1"/>
</dbReference>
<evidence type="ECO:0000259" key="5">
    <source>
        <dbReference type="PROSITE" id="PS51006"/>
    </source>
</evidence>
<comment type="similarity">
    <text evidence="1">Belongs to the spermidine/spermine synthase family.</text>
</comment>
<evidence type="ECO:0000313" key="7">
    <source>
        <dbReference type="Proteomes" id="UP000604046"/>
    </source>
</evidence>
<dbReference type="Proteomes" id="UP000604046">
    <property type="component" value="Unassembled WGS sequence"/>
</dbReference>
<dbReference type="Gene3D" id="3.40.50.150">
    <property type="entry name" value="Vaccinia Virus protein VP39"/>
    <property type="match status" value="1"/>
</dbReference>
<dbReference type="InterPro" id="IPR035246">
    <property type="entry name" value="Spermidine_synt_N"/>
</dbReference>
<evidence type="ECO:0000256" key="3">
    <source>
        <dbReference type="PROSITE-ProRule" id="PRU00354"/>
    </source>
</evidence>
<evidence type="ECO:0000313" key="6">
    <source>
        <dbReference type="EMBL" id="CAE7286756.1"/>
    </source>
</evidence>
<comment type="caution">
    <text evidence="6">The sequence shown here is derived from an EMBL/GenBank/DDBJ whole genome shotgun (WGS) entry which is preliminary data.</text>
</comment>
<dbReference type="HAMAP" id="MF_00198">
    <property type="entry name" value="Spermidine_synth"/>
    <property type="match status" value="1"/>
</dbReference>
<evidence type="ECO:0000256" key="1">
    <source>
        <dbReference type="ARBA" id="ARBA00007867"/>
    </source>
</evidence>
<dbReference type="InterPro" id="IPR029063">
    <property type="entry name" value="SAM-dependent_MTases_sf"/>
</dbReference>
<dbReference type="PANTHER" id="PTHR11558">
    <property type="entry name" value="SPERMIDINE/SPERMINE SYNTHASE"/>
    <property type="match status" value="1"/>
</dbReference>
<proteinExistence type="inferred from homology"/>
<dbReference type="CDD" id="cd02440">
    <property type="entry name" value="AdoMet_MTases"/>
    <property type="match status" value="1"/>
</dbReference>
<evidence type="ECO:0000256" key="2">
    <source>
        <dbReference type="ARBA" id="ARBA00022679"/>
    </source>
</evidence>
<protein>
    <submittedName>
        <fullName evidence="6">SpeE protein</fullName>
    </submittedName>
</protein>
<dbReference type="PROSITE" id="PS51006">
    <property type="entry name" value="PABS_2"/>
    <property type="match status" value="1"/>
</dbReference>
<keyword evidence="4" id="KW-0472">Membrane</keyword>
<dbReference type="GO" id="GO:0005829">
    <property type="term" value="C:cytosol"/>
    <property type="evidence" value="ECO:0007669"/>
    <property type="project" value="TreeGrafter"/>
</dbReference>
<dbReference type="PANTHER" id="PTHR11558:SF11">
    <property type="entry name" value="SPERMIDINE SYNTHASE"/>
    <property type="match status" value="1"/>
</dbReference>
<sequence>MANATDLSQDAWRSILLCSYAIYLLSIIAIKNKPKTWQTKELLPEPRPKKEQQEKLDRVLNEVRKIWRRPDPDLASGQLAEMELVKPQLRRGLLHESNRRTDVLEKAVSAFVAAYALGDGVLLLRRPIGELLAERMNLMHNELQEQVKKNRFTLKLRAQFTVFDVVPLASVQSKYQKIEVLKSEFFGNILTIDGDLMLTERDEFIYHEMIAHVPMAYVPTARRILVVGGGDGGSAKQLLRRESVENVTVVELDEEVVRISQQFFPRLASAFGDPRVELRLESGASWVERQVASEGTARAHEADRFDIIIVDSTDFGASEPLFEEAFRRSLRRLLAKGGVIVINLTSLPWQLGLVQRSVHRQRLLFKYVRVFQIHQPTYTSGHYCFLICSDALDPLDLGAVDWESYEDEVLEMGYYSRKVHEASFALPQYAVAAVSEALRNAAQERKAAASKDHAEEDHAEL</sequence>
<feature type="active site" description="Proton acceptor" evidence="3">
    <location>
        <position position="311"/>
    </location>
</feature>
<gene>
    <name evidence="6" type="primary">speE</name>
    <name evidence="6" type="ORF">SNAT2548_LOCUS15162</name>
</gene>
<feature type="domain" description="PABS" evidence="5">
    <location>
        <begin position="149"/>
        <end position="390"/>
    </location>
</feature>
<dbReference type="EMBL" id="CAJNDS010001879">
    <property type="protein sequence ID" value="CAE7286756.1"/>
    <property type="molecule type" value="Genomic_DNA"/>
</dbReference>
<feature type="transmembrane region" description="Helical" evidence="4">
    <location>
        <begin position="12"/>
        <end position="30"/>
    </location>
</feature>
<dbReference type="OrthoDB" id="434609at2759"/>
<dbReference type="Pfam" id="PF17284">
    <property type="entry name" value="Spermine_synt_N"/>
    <property type="match status" value="1"/>
</dbReference>
<dbReference type="AlphaFoldDB" id="A0A812NDC3"/>
<dbReference type="GO" id="GO:0004766">
    <property type="term" value="F:spermidine synthase activity"/>
    <property type="evidence" value="ECO:0007669"/>
    <property type="project" value="TreeGrafter"/>
</dbReference>
<dbReference type="Pfam" id="PF01564">
    <property type="entry name" value="Spermine_synth"/>
    <property type="match status" value="1"/>
</dbReference>
<evidence type="ECO:0000256" key="4">
    <source>
        <dbReference type="SAM" id="Phobius"/>
    </source>
</evidence>
<dbReference type="Gene3D" id="2.30.140.10">
    <property type="entry name" value="Spermidine synthase, tetramerisation domain"/>
    <property type="match status" value="1"/>
</dbReference>
<reference evidence="6" key="1">
    <citation type="submission" date="2021-02" db="EMBL/GenBank/DDBJ databases">
        <authorList>
            <person name="Dougan E. K."/>
            <person name="Rhodes N."/>
            <person name="Thang M."/>
            <person name="Chan C."/>
        </authorList>
    </citation>
    <scope>NUCLEOTIDE SEQUENCE</scope>
</reference>
<accession>A0A812NDC3</accession>
<keyword evidence="2 3" id="KW-0808">Transferase</keyword>
<organism evidence="6 7">
    <name type="scientific">Symbiodinium natans</name>
    <dbReference type="NCBI Taxonomy" id="878477"/>
    <lineage>
        <taxon>Eukaryota</taxon>
        <taxon>Sar</taxon>
        <taxon>Alveolata</taxon>
        <taxon>Dinophyceae</taxon>
        <taxon>Suessiales</taxon>
        <taxon>Symbiodiniaceae</taxon>
        <taxon>Symbiodinium</taxon>
    </lineage>
</organism>
<dbReference type="InterPro" id="IPR030374">
    <property type="entry name" value="PABS"/>
</dbReference>
<name>A0A812NDC3_9DINO</name>
<keyword evidence="7" id="KW-1185">Reference proteome</keyword>